<protein>
    <recommendedName>
        <fullName evidence="2">Phosphodiester glycosidase domain-containing protein</fullName>
    </recommendedName>
</protein>
<dbReference type="STRING" id="1732.SAMN02910417_01591"/>
<keyword evidence="1" id="KW-0472">Membrane</keyword>
<dbReference type="InterPro" id="IPR018711">
    <property type="entry name" value="NAGPA"/>
</dbReference>
<organism evidence="3 4">
    <name type="scientific">Eubacterium oxidoreducens</name>
    <dbReference type="NCBI Taxonomy" id="1732"/>
    <lineage>
        <taxon>Bacteria</taxon>
        <taxon>Bacillati</taxon>
        <taxon>Bacillota</taxon>
        <taxon>Clostridia</taxon>
        <taxon>Eubacteriales</taxon>
        <taxon>Eubacteriaceae</taxon>
        <taxon>Eubacterium</taxon>
    </lineage>
</organism>
<gene>
    <name evidence="3" type="ORF">SAMN02910417_01591</name>
</gene>
<dbReference type="Pfam" id="PF09992">
    <property type="entry name" value="NAGPA"/>
    <property type="match status" value="1"/>
</dbReference>
<dbReference type="AlphaFoldDB" id="A0A1G6BL70"/>
<proteinExistence type="predicted"/>
<evidence type="ECO:0000259" key="2">
    <source>
        <dbReference type="Pfam" id="PF09992"/>
    </source>
</evidence>
<dbReference type="OrthoDB" id="9809781at2"/>
<dbReference type="PANTHER" id="PTHR40446">
    <property type="entry name" value="N-ACETYLGLUCOSAMINE-1-PHOSPHODIESTER ALPHA-N-ACETYLGLUCOSAMINIDASE"/>
    <property type="match status" value="1"/>
</dbReference>
<reference evidence="3 4" key="1">
    <citation type="submission" date="2016-10" db="EMBL/GenBank/DDBJ databases">
        <authorList>
            <person name="de Groot N.N."/>
        </authorList>
    </citation>
    <scope>NUCLEOTIDE SEQUENCE [LARGE SCALE GENOMIC DNA]</scope>
    <source>
        <strain evidence="3 4">DSM 3217</strain>
    </source>
</reference>
<accession>A0A1G6BL70</accession>
<evidence type="ECO:0000313" key="4">
    <source>
        <dbReference type="Proteomes" id="UP000199228"/>
    </source>
</evidence>
<keyword evidence="4" id="KW-1185">Reference proteome</keyword>
<name>A0A1G6BL70_EUBOX</name>
<sequence length="411" mass="45666">MKKESERPKESEDIYEEEDFLTKRKTAIIVIICIAIIVIFGWRIISSGVLGNGGLDYTPVSDVSDDKEEFASYTMYVTKDCQVTDTIDADEASYKIDLLFDDAVTVVGVEDEYYLIIVEDGRKAYIKQELLTADQPKEVDPDDTHWEYSSKELKVEIDKYTENDGASAEDIIVYWVANITMDDPESMLETVFAGGDYESSISSKERCSVMAKNAGAIFAVNGDACGFRGNGGEYEDPILIRNGTIYHEDERDIGEMLAIYKSGTMELFRPGELGDAQEMVSQGVTDTFWFDTALVEDGEIKSELISGESNFERAPYTAIGQINQNHYVFICVDGRGSNDSIGVTYTGMARLMQKYGCETAYELDGGGSTTMYFDGMVLNEPSDGRERSISDAICIIPSEENVTENDAISDK</sequence>
<keyword evidence="1" id="KW-1133">Transmembrane helix</keyword>
<evidence type="ECO:0000313" key="3">
    <source>
        <dbReference type="EMBL" id="SDB21325.1"/>
    </source>
</evidence>
<feature type="domain" description="Phosphodiester glycosidase" evidence="2">
    <location>
        <begin position="215"/>
        <end position="395"/>
    </location>
</feature>
<evidence type="ECO:0000256" key="1">
    <source>
        <dbReference type="SAM" id="Phobius"/>
    </source>
</evidence>
<dbReference type="PANTHER" id="PTHR40446:SF2">
    <property type="entry name" value="N-ACETYLGLUCOSAMINE-1-PHOSPHODIESTER ALPHA-N-ACETYLGLUCOSAMINIDASE"/>
    <property type="match status" value="1"/>
</dbReference>
<dbReference type="EMBL" id="FMXR01000011">
    <property type="protein sequence ID" value="SDB21325.1"/>
    <property type="molecule type" value="Genomic_DNA"/>
</dbReference>
<feature type="transmembrane region" description="Helical" evidence="1">
    <location>
        <begin position="27"/>
        <end position="45"/>
    </location>
</feature>
<dbReference type="Proteomes" id="UP000199228">
    <property type="component" value="Unassembled WGS sequence"/>
</dbReference>
<keyword evidence="1" id="KW-0812">Transmembrane</keyword>
<dbReference type="RefSeq" id="WP_090173829.1">
    <property type="nucleotide sequence ID" value="NZ_FMXR01000011.1"/>
</dbReference>